<dbReference type="EMBL" id="JAWHQM010000002">
    <property type="protein sequence ID" value="KAK5625556.1"/>
    <property type="molecule type" value="Genomic_DNA"/>
</dbReference>
<keyword evidence="4" id="KW-1185">Reference proteome</keyword>
<evidence type="ECO:0000313" key="3">
    <source>
        <dbReference type="EMBL" id="KAK5625556.1"/>
    </source>
</evidence>
<accession>A0AAN7UH91</accession>
<keyword evidence="2" id="KW-0472">Membrane</keyword>
<dbReference type="AlphaFoldDB" id="A0AAN7UH91"/>
<organism evidence="3 4">
    <name type="scientific">Xylaria bambusicola</name>
    <dbReference type="NCBI Taxonomy" id="326684"/>
    <lineage>
        <taxon>Eukaryota</taxon>
        <taxon>Fungi</taxon>
        <taxon>Dikarya</taxon>
        <taxon>Ascomycota</taxon>
        <taxon>Pezizomycotina</taxon>
        <taxon>Sordariomycetes</taxon>
        <taxon>Xylariomycetidae</taxon>
        <taxon>Xylariales</taxon>
        <taxon>Xylariaceae</taxon>
        <taxon>Xylaria</taxon>
    </lineage>
</organism>
<evidence type="ECO:0000313" key="4">
    <source>
        <dbReference type="Proteomes" id="UP001305414"/>
    </source>
</evidence>
<evidence type="ECO:0000256" key="2">
    <source>
        <dbReference type="SAM" id="Phobius"/>
    </source>
</evidence>
<name>A0AAN7UH91_9PEZI</name>
<keyword evidence="2" id="KW-0812">Transmembrane</keyword>
<keyword evidence="2" id="KW-1133">Transmembrane helix</keyword>
<feature type="transmembrane region" description="Helical" evidence="2">
    <location>
        <begin position="49"/>
        <end position="68"/>
    </location>
</feature>
<reference evidence="3 4" key="1">
    <citation type="submission" date="2023-10" db="EMBL/GenBank/DDBJ databases">
        <title>Draft genome sequence of Xylaria bambusicola isolate GMP-LS, the root and basal stem rot pathogen of sugarcane in Indonesia.</title>
        <authorList>
            <person name="Selvaraj P."/>
            <person name="Muralishankar V."/>
            <person name="Muruganantham S."/>
            <person name="Sp S."/>
            <person name="Haryani S."/>
            <person name="Lau K.J.X."/>
            <person name="Naqvi N.I."/>
        </authorList>
    </citation>
    <scope>NUCLEOTIDE SEQUENCE [LARGE SCALE GENOMIC DNA]</scope>
    <source>
        <strain evidence="3">GMP-LS</strain>
    </source>
</reference>
<dbReference type="Proteomes" id="UP001305414">
    <property type="component" value="Unassembled WGS sequence"/>
</dbReference>
<gene>
    <name evidence="3" type="ORF">RRF57_001272</name>
</gene>
<sequence>MASELRRRAVGADPSPSTQTSCDPSPVKPGHKVKIIHQRDQPPTRKRRSTLIFLLGSLFGLIAAGFLAQSNDLIEFPELGELSMDSLLDVLPSNLVADLKDLVVRCGASPLARGLY</sequence>
<proteinExistence type="predicted"/>
<comment type="caution">
    <text evidence="3">The sequence shown here is derived from an EMBL/GenBank/DDBJ whole genome shotgun (WGS) entry which is preliminary data.</text>
</comment>
<protein>
    <submittedName>
        <fullName evidence="3">Uncharacterized protein</fullName>
    </submittedName>
</protein>
<feature type="region of interest" description="Disordered" evidence="1">
    <location>
        <begin position="1"/>
        <end position="45"/>
    </location>
</feature>
<evidence type="ECO:0000256" key="1">
    <source>
        <dbReference type="SAM" id="MobiDB-lite"/>
    </source>
</evidence>